<evidence type="ECO:0000313" key="9">
    <source>
        <dbReference type="EMBL" id="SHJ58199.1"/>
    </source>
</evidence>
<feature type="transmembrane region" description="Helical" evidence="8">
    <location>
        <begin position="113"/>
        <end position="133"/>
    </location>
</feature>
<evidence type="ECO:0000256" key="1">
    <source>
        <dbReference type="ARBA" id="ARBA00004141"/>
    </source>
</evidence>
<reference evidence="9 10" key="1">
    <citation type="submission" date="2016-11" db="EMBL/GenBank/DDBJ databases">
        <authorList>
            <person name="Jaros S."/>
            <person name="Januszkiewicz K."/>
            <person name="Wedrychowicz H."/>
        </authorList>
    </citation>
    <scope>NUCLEOTIDE SEQUENCE [LARGE SCALE GENOMIC DNA]</scope>
    <source>
        <strain evidence="9 10">DSM 15212</strain>
    </source>
</reference>
<feature type="transmembrane region" description="Helical" evidence="8">
    <location>
        <begin position="339"/>
        <end position="358"/>
    </location>
</feature>
<dbReference type="Gene3D" id="1.20.1740.10">
    <property type="entry name" value="Amino acid/polyamine transporter I"/>
    <property type="match status" value="1"/>
</dbReference>
<dbReference type="GO" id="GO:0016020">
    <property type="term" value="C:membrane"/>
    <property type="evidence" value="ECO:0007669"/>
    <property type="project" value="UniProtKB-SubCell"/>
</dbReference>
<feature type="transmembrane region" description="Helical" evidence="8">
    <location>
        <begin position="307"/>
        <end position="327"/>
    </location>
</feature>
<evidence type="ECO:0000256" key="2">
    <source>
        <dbReference type="ARBA" id="ARBA00007998"/>
    </source>
</evidence>
<dbReference type="GO" id="GO:0009847">
    <property type="term" value="P:spore germination"/>
    <property type="evidence" value="ECO:0007669"/>
    <property type="project" value="InterPro"/>
</dbReference>
<dbReference type="STRING" id="1121301.SAMN02745912_00393"/>
<sequence>MDRNNDVIMSSQLYSILVTTVIGIGILSMPRALAENVGPDSLIVLVLGSVLFLIIALLIQRLVTKFPNKTIIEMSANVLFKPMGTIIGFGYFLHLLISTVLVVRAFGEITKNFLLLNTPIEVIIISFLITVVYSVRSGIESIARLAVIILPMSIFPALFVMLVAIPDLDFTYFLPILKTPLPKIIKTVPQIFFSFIGFEIILQLGFFVKDRKNIKKAAIKSILFISSVYFVFTAITIARFGIAETKILTWPVVTLFKSVDVPGTLLENVEAVIMATWLLSIFMSVAVSYYVATFLLSRILKSKEHNYLALFILPLVYILSLIPKNIVEVYEFLDKFANIVSITMIFIIPIFLLFISFLKRKSKKGMKRNG</sequence>
<feature type="transmembrane region" description="Helical" evidence="8">
    <location>
        <begin position="191"/>
        <end position="209"/>
    </location>
</feature>
<keyword evidence="5 8" id="KW-0812">Transmembrane</keyword>
<feature type="transmembrane region" description="Helical" evidence="8">
    <location>
        <begin position="145"/>
        <end position="165"/>
    </location>
</feature>
<feature type="transmembrane region" description="Helical" evidence="8">
    <location>
        <begin position="12"/>
        <end position="30"/>
    </location>
</feature>
<gene>
    <name evidence="9" type="ORF">SAMN02745912_00393</name>
</gene>
<evidence type="ECO:0000256" key="4">
    <source>
        <dbReference type="ARBA" id="ARBA00022544"/>
    </source>
</evidence>
<keyword evidence="6 8" id="KW-1133">Transmembrane helix</keyword>
<keyword evidence="4" id="KW-0309">Germination</keyword>
<evidence type="ECO:0000256" key="6">
    <source>
        <dbReference type="ARBA" id="ARBA00022989"/>
    </source>
</evidence>
<evidence type="ECO:0000313" key="10">
    <source>
        <dbReference type="Proteomes" id="UP000184465"/>
    </source>
</evidence>
<dbReference type="OrthoDB" id="2716906at2"/>
<keyword evidence="7 8" id="KW-0472">Membrane</keyword>
<evidence type="ECO:0000256" key="3">
    <source>
        <dbReference type="ARBA" id="ARBA00022448"/>
    </source>
</evidence>
<dbReference type="EMBL" id="FRAG01000003">
    <property type="protein sequence ID" value="SHJ58199.1"/>
    <property type="molecule type" value="Genomic_DNA"/>
</dbReference>
<evidence type="ECO:0000256" key="8">
    <source>
        <dbReference type="SAM" id="Phobius"/>
    </source>
</evidence>
<protein>
    <submittedName>
        <fullName evidence="9">Spore germination protein</fullName>
    </submittedName>
</protein>
<feature type="transmembrane region" description="Helical" evidence="8">
    <location>
        <begin position="42"/>
        <end position="63"/>
    </location>
</feature>
<keyword evidence="10" id="KW-1185">Reference proteome</keyword>
<keyword evidence="3" id="KW-0813">Transport</keyword>
<dbReference type="PANTHER" id="PTHR34975:SF2">
    <property type="entry name" value="SPORE GERMINATION PROTEIN A2"/>
    <property type="match status" value="1"/>
</dbReference>
<dbReference type="Proteomes" id="UP000184465">
    <property type="component" value="Unassembled WGS sequence"/>
</dbReference>
<accession>A0A1M6KGZ1</accession>
<dbReference type="Pfam" id="PF03845">
    <property type="entry name" value="Spore_permease"/>
    <property type="match status" value="1"/>
</dbReference>
<proteinExistence type="inferred from homology"/>
<dbReference type="NCBIfam" id="TIGR00912">
    <property type="entry name" value="2A0309"/>
    <property type="match status" value="1"/>
</dbReference>
<dbReference type="InterPro" id="IPR004761">
    <property type="entry name" value="Spore_GerAB"/>
</dbReference>
<organism evidence="9 10">
    <name type="scientific">Paramaledivibacter caminithermalis (strain DSM 15212 / CIP 107654 / DViRD3)</name>
    <name type="common">Clostridium caminithermale</name>
    <dbReference type="NCBI Taxonomy" id="1121301"/>
    <lineage>
        <taxon>Bacteria</taxon>
        <taxon>Bacillati</taxon>
        <taxon>Bacillota</taxon>
        <taxon>Clostridia</taxon>
        <taxon>Peptostreptococcales</taxon>
        <taxon>Caminicellaceae</taxon>
        <taxon>Paramaledivibacter</taxon>
    </lineage>
</organism>
<name>A0A1M6KGZ1_PARC5</name>
<comment type="similarity">
    <text evidence="2">Belongs to the amino acid-polyamine-organocation (APC) superfamily. Spore germination protein (SGP) (TC 2.A.3.9) family.</text>
</comment>
<feature type="transmembrane region" description="Helical" evidence="8">
    <location>
        <begin position="221"/>
        <end position="242"/>
    </location>
</feature>
<evidence type="ECO:0000256" key="5">
    <source>
        <dbReference type="ARBA" id="ARBA00022692"/>
    </source>
</evidence>
<dbReference type="RefSeq" id="WP_073146707.1">
    <property type="nucleotide sequence ID" value="NZ_FRAG01000003.1"/>
</dbReference>
<evidence type="ECO:0000256" key="7">
    <source>
        <dbReference type="ARBA" id="ARBA00023136"/>
    </source>
</evidence>
<comment type="subcellular location">
    <subcellularLocation>
        <location evidence="1">Membrane</location>
        <topology evidence="1">Multi-pass membrane protein</topology>
    </subcellularLocation>
</comment>
<feature type="transmembrane region" description="Helical" evidence="8">
    <location>
        <begin position="84"/>
        <end position="107"/>
    </location>
</feature>
<dbReference type="PANTHER" id="PTHR34975">
    <property type="entry name" value="SPORE GERMINATION PROTEIN A2"/>
    <property type="match status" value="1"/>
</dbReference>
<dbReference type="AlphaFoldDB" id="A0A1M6KGZ1"/>
<feature type="transmembrane region" description="Helical" evidence="8">
    <location>
        <begin position="271"/>
        <end position="295"/>
    </location>
</feature>